<dbReference type="AlphaFoldDB" id="A0A6S9GU07"/>
<dbReference type="GO" id="GO:0000160">
    <property type="term" value="P:phosphorelay signal transduction system"/>
    <property type="evidence" value="ECO:0007669"/>
    <property type="project" value="InterPro"/>
</dbReference>
<feature type="modified residue" description="Phosphohistidine" evidence="1">
    <location>
        <position position="73"/>
    </location>
</feature>
<dbReference type="Pfam" id="PF01627">
    <property type="entry name" value="Hpt"/>
    <property type="match status" value="1"/>
</dbReference>
<evidence type="ECO:0000256" key="1">
    <source>
        <dbReference type="PROSITE-ProRule" id="PRU00110"/>
    </source>
</evidence>
<evidence type="ECO:0000259" key="3">
    <source>
        <dbReference type="PROSITE" id="PS50894"/>
    </source>
</evidence>
<proteinExistence type="predicted"/>
<accession>A0A6S9GU07</accession>
<protein>
    <recommendedName>
        <fullName evidence="3">HPt domain-containing protein</fullName>
    </recommendedName>
</protein>
<reference evidence="4" key="1">
    <citation type="submission" date="2021-01" db="EMBL/GenBank/DDBJ databases">
        <authorList>
            <person name="Corre E."/>
            <person name="Pelletier E."/>
            <person name="Niang G."/>
            <person name="Scheremetjew M."/>
            <person name="Finn R."/>
            <person name="Kale V."/>
            <person name="Holt S."/>
            <person name="Cochrane G."/>
            <person name="Meng A."/>
            <person name="Brown T."/>
            <person name="Cohen L."/>
        </authorList>
    </citation>
    <scope>NUCLEOTIDE SEQUENCE</scope>
    <source>
        <strain evidence="4">CCMP3107</strain>
    </source>
</reference>
<sequence length="139" mass="14912">MASSKEKKDDDEIIGWEAALEQCAGDEEFLQELLQDFSVETAAHFQALQKAVDALTPEDTAGDEADAIRRAAHSIKGAAANLMCNKLRDAAQSLEKTGMQGVSGEIEGDSFIELATEGLATLESEVKALDEELAERGIQ</sequence>
<dbReference type="CDD" id="cd00088">
    <property type="entry name" value="HPT"/>
    <property type="match status" value="1"/>
</dbReference>
<keyword evidence="1" id="KW-0597">Phosphoprotein</keyword>
<keyword evidence="2" id="KW-0175">Coiled coil</keyword>
<dbReference type="Gene3D" id="1.20.120.160">
    <property type="entry name" value="HPT domain"/>
    <property type="match status" value="1"/>
</dbReference>
<dbReference type="InterPro" id="IPR008207">
    <property type="entry name" value="Sig_transdc_His_kin_Hpt_dom"/>
</dbReference>
<dbReference type="InterPro" id="IPR036641">
    <property type="entry name" value="HPT_dom_sf"/>
</dbReference>
<dbReference type="SMART" id="SM00073">
    <property type="entry name" value="HPT"/>
    <property type="match status" value="1"/>
</dbReference>
<dbReference type="PROSITE" id="PS50894">
    <property type="entry name" value="HPT"/>
    <property type="match status" value="1"/>
</dbReference>
<feature type="coiled-coil region" evidence="2">
    <location>
        <begin position="112"/>
        <end position="139"/>
    </location>
</feature>
<dbReference type="EMBL" id="HBIU01027492">
    <property type="protein sequence ID" value="CAE0633949.1"/>
    <property type="molecule type" value="Transcribed_RNA"/>
</dbReference>
<gene>
    <name evidence="4" type="ORF">HAKA00212_LOCUS12663</name>
</gene>
<dbReference type="SUPFAM" id="SSF47226">
    <property type="entry name" value="Histidine-containing phosphotransfer domain, HPT domain"/>
    <property type="match status" value="1"/>
</dbReference>
<evidence type="ECO:0000256" key="2">
    <source>
        <dbReference type="SAM" id="Coils"/>
    </source>
</evidence>
<feature type="domain" description="HPt" evidence="3">
    <location>
        <begin position="26"/>
        <end position="129"/>
    </location>
</feature>
<organism evidence="4">
    <name type="scientific">Heterosigma akashiwo</name>
    <name type="common">Chromophytic alga</name>
    <name type="synonym">Heterosigma carterae</name>
    <dbReference type="NCBI Taxonomy" id="2829"/>
    <lineage>
        <taxon>Eukaryota</taxon>
        <taxon>Sar</taxon>
        <taxon>Stramenopiles</taxon>
        <taxon>Ochrophyta</taxon>
        <taxon>Raphidophyceae</taxon>
        <taxon>Chattonellales</taxon>
        <taxon>Chattonellaceae</taxon>
        <taxon>Heterosigma</taxon>
    </lineage>
</organism>
<name>A0A6S9GU07_HETAK</name>
<evidence type="ECO:0000313" key="4">
    <source>
        <dbReference type="EMBL" id="CAE0633949.1"/>
    </source>
</evidence>